<proteinExistence type="predicted"/>
<sequence>MMPQGQGARAMVEAIHHGRFQLQPREGVIQWGHVYGLLALSPDRTMWECHACVIDDPDAFNGNLGWEPFMEHVLGIVPVLNHIFCECGRIAFFTRKLTNAESVCRCCGHTGLIYKEE</sequence>
<dbReference type="EMBL" id="CM056741">
    <property type="protein sequence ID" value="KAJ8684730.1"/>
    <property type="molecule type" value="Genomic_DNA"/>
</dbReference>
<accession>A0ACC2PMA5</accession>
<name>A0ACC2PMA5_9HYME</name>
<organism evidence="1 2">
    <name type="scientific">Eretmocerus hayati</name>
    <dbReference type="NCBI Taxonomy" id="131215"/>
    <lineage>
        <taxon>Eukaryota</taxon>
        <taxon>Metazoa</taxon>
        <taxon>Ecdysozoa</taxon>
        <taxon>Arthropoda</taxon>
        <taxon>Hexapoda</taxon>
        <taxon>Insecta</taxon>
        <taxon>Pterygota</taxon>
        <taxon>Neoptera</taxon>
        <taxon>Endopterygota</taxon>
        <taxon>Hymenoptera</taxon>
        <taxon>Apocrita</taxon>
        <taxon>Proctotrupomorpha</taxon>
        <taxon>Chalcidoidea</taxon>
        <taxon>Aphelinidae</taxon>
        <taxon>Aphelininae</taxon>
        <taxon>Eretmocerus</taxon>
    </lineage>
</organism>
<evidence type="ECO:0000313" key="1">
    <source>
        <dbReference type="EMBL" id="KAJ8684730.1"/>
    </source>
</evidence>
<evidence type="ECO:0000313" key="2">
    <source>
        <dbReference type="Proteomes" id="UP001239111"/>
    </source>
</evidence>
<gene>
    <name evidence="1" type="ORF">QAD02_020523</name>
</gene>
<reference evidence="1" key="1">
    <citation type="submission" date="2023-04" db="EMBL/GenBank/DDBJ databases">
        <title>A chromosome-level genome assembly of the parasitoid wasp Eretmocerus hayati.</title>
        <authorList>
            <person name="Zhong Y."/>
            <person name="Liu S."/>
            <person name="Liu Y."/>
        </authorList>
    </citation>
    <scope>NUCLEOTIDE SEQUENCE</scope>
    <source>
        <strain evidence="1">ZJU_SS_LIU_2023</strain>
    </source>
</reference>
<dbReference type="Proteomes" id="UP001239111">
    <property type="component" value="Chromosome 1"/>
</dbReference>
<protein>
    <submittedName>
        <fullName evidence="1">Uncharacterized protein</fullName>
    </submittedName>
</protein>
<keyword evidence="2" id="KW-1185">Reference proteome</keyword>
<comment type="caution">
    <text evidence="1">The sequence shown here is derived from an EMBL/GenBank/DDBJ whole genome shotgun (WGS) entry which is preliminary data.</text>
</comment>